<evidence type="ECO:0000313" key="3">
    <source>
        <dbReference type="EMBL" id="CAB4690400.1"/>
    </source>
</evidence>
<name>A0A6J6MYF2_9ZZZZ</name>
<evidence type="ECO:0000256" key="1">
    <source>
        <dbReference type="SAM" id="Phobius"/>
    </source>
</evidence>
<dbReference type="EMBL" id="CAEZXB010000019">
    <property type="protein sequence ID" value="CAB4679381.1"/>
    <property type="molecule type" value="Genomic_DNA"/>
</dbReference>
<sequence length="99" mass="10349">MIWATVLISSAGCFLLKYAGMAMPEAWLSSPRVQRIANLMPVALLSALVIAQTFGVGHTLTLDARAAGVAVAILVLLLRAPFPVVVVAAAVTSALLHRL</sequence>
<dbReference type="Pfam" id="PF05437">
    <property type="entry name" value="AzlD"/>
    <property type="match status" value="1"/>
</dbReference>
<organism evidence="2">
    <name type="scientific">freshwater metagenome</name>
    <dbReference type="NCBI Taxonomy" id="449393"/>
    <lineage>
        <taxon>unclassified sequences</taxon>
        <taxon>metagenomes</taxon>
        <taxon>ecological metagenomes</taxon>
    </lineage>
</organism>
<keyword evidence="1" id="KW-0812">Transmembrane</keyword>
<keyword evidence="1" id="KW-1133">Transmembrane helix</keyword>
<dbReference type="InterPro" id="IPR008407">
    <property type="entry name" value="Brnchd-chn_aa_trnsp_AzlD"/>
</dbReference>
<proteinExistence type="predicted"/>
<accession>A0A6J6MYF2</accession>
<protein>
    <submittedName>
        <fullName evidence="2">Unannotated protein</fullName>
    </submittedName>
</protein>
<gene>
    <name evidence="2" type="ORF">UFOPK2342_01027</name>
    <name evidence="3" type="ORF">UFOPK2423_00538</name>
    <name evidence="4" type="ORF">UFOPK3266_00981</name>
    <name evidence="5" type="ORF">UFOPK4367_00085</name>
</gene>
<feature type="transmembrane region" description="Helical" evidence="1">
    <location>
        <begin position="38"/>
        <end position="57"/>
    </location>
</feature>
<reference evidence="2" key="1">
    <citation type="submission" date="2020-05" db="EMBL/GenBank/DDBJ databases">
        <authorList>
            <person name="Chiriac C."/>
            <person name="Salcher M."/>
            <person name="Ghai R."/>
            <person name="Kavagutti S V."/>
        </authorList>
    </citation>
    <scope>NUCLEOTIDE SEQUENCE</scope>
</reference>
<keyword evidence="1" id="KW-0472">Membrane</keyword>
<dbReference type="EMBL" id="CAEZXN010000008">
    <property type="protein sequence ID" value="CAB4690400.1"/>
    <property type="molecule type" value="Genomic_DNA"/>
</dbReference>
<evidence type="ECO:0000313" key="2">
    <source>
        <dbReference type="EMBL" id="CAB4679381.1"/>
    </source>
</evidence>
<evidence type="ECO:0000313" key="4">
    <source>
        <dbReference type="EMBL" id="CAB4843799.1"/>
    </source>
</evidence>
<dbReference type="EMBL" id="CAFBRC010000003">
    <property type="protein sequence ID" value="CAB5071102.1"/>
    <property type="molecule type" value="Genomic_DNA"/>
</dbReference>
<evidence type="ECO:0000313" key="5">
    <source>
        <dbReference type="EMBL" id="CAB5071102.1"/>
    </source>
</evidence>
<feature type="transmembrane region" description="Helical" evidence="1">
    <location>
        <begin position="69"/>
        <end position="96"/>
    </location>
</feature>
<dbReference type="AlphaFoldDB" id="A0A6J6MYF2"/>
<dbReference type="EMBL" id="CAFBAA010000023">
    <property type="protein sequence ID" value="CAB4843799.1"/>
    <property type="molecule type" value="Genomic_DNA"/>
</dbReference>